<evidence type="ECO:0000313" key="9">
    <source>
        <dbReference type="EMBL" id="MCD2492564.1"/>
    </source>
</evidence>
<dbReference type="NCBIfam" id="TIGR00835">
    <property type="entry name" value="agcS"/>
    <property type="match status" value="1"/>
</dbReference>
<sequence>MGIFIKISDFLWGWPLIIIILLTAVVLTVRTGAIQFRRFGYMLRTTFGSIFKKEEEGEGVMKPFKLAMAAMSGTIGTGNIAGVGLAIGIGGPGAVFWMWIVALFSMVTKYSEIVLGVKYRELNKETGEYNSGPMYYILKGLGSKWGWLAVTYAVLFGLGYFVMAFVQSNTIAAAMSTMLNVKPLITGIVLAVLMSLVVYGGLKRLVKVADVLVPFMTIVYFLASLVIILMNINKLPGVFGTIISSAFTGSAALGGFAGSTVVLSMRQGFARGIYSNDGGVGLGAVIHGQAITTHPAKQGMWGIFEVFIDTCVVCTATALVIMFTGVYGSGEKGLALTSLAFSTGLPGKWLGHAIVCFGVVMFGYTTSINNNFLFQNAMGYVFKNVKRKIIILVCGTLSLSGAIFGAVGGLEEIWGLSDLFLALVILINVPVVLALSKEVRELTKEYYGHGQHRK</sequence>
<dbReference type="Gene3D" id="1.20.1740.10">
    <property type="entry name" value="Amino acid/polyamine transporter I"/>
    <property type="match status" value="1"/>
</dbReference>
<organism evidence="9 10">
    <name type="scientific">Lientehia hominis</name>
    <dbReference type="NCBI Taxonomy" id="2897778"/>
    <lineage>
        <taxon>Bacteria</taxon>
        <taxon>Bacillati</taxon>
        <taxon>Bacillota</taxon>
        <taxon>Clostridia</taxon>
        <taxon>Lachnospirales</taxon>
        <taxon>Lachnospiraceae</taxon>
        <taxon>Lientehia</taxon>
    </lineage>
</organism>
<feature type="transmembrane region" description="Helical" evidence="8">
    <location>
        <begin position="211"/>
        <end position="232"/>
    </location>
</feature>
<dbReference type="PRINTS" id="PR00175">
    <property type="entry name" value="NAALASMPORT"/>
</dbReference>
<feature type="transmembrane region" description="Helical" evidence="8">
    <location>
        <begin position="238"/>
        <end position="263"/>
    </location>
</feature>
<accession>A0AAP2WA39</accession>
<gene>
    <name evidence="9" type="ORF">LQE92_07985</name>
</gene>
<keyword evidence="4 8" id="KW-1003">Cell membrane</keyword>
<dbReference type="AlphaFoldDB" id="A0AAP2WA39"/>
<keyword evidence="5 8" id="KW-0812">Transmembrane</keyword>
<dbReference type="Proteomes" id="UP001299265">
    <property type="component" value="Unassembled WGS sequence"/>
</dbReference>
<evidence type="ECO:0000256" key="7">
    <source>
        <dbReference type="ARBA" id="ARBA00023136"/>
    </source>
</evidence>
<keyword evidence="3 8" id="KW-0813">Transport</keyword>
<dbReference type="PANTHER" id="PTHR30330">
    <property type="entry name" value="AGSS FAMILY TRANSPORTER, SODIUM-ALANINE"/>
    <property type="match status" value="1"/>
</dbReference>
<evidence type="ECO:0000256" key="4">
    <source>
        <dbReference type="ARBA" id="ARBA00022475"/>
    </source>
</evidence>
<feature type="transmembrane region" description="Helical" evidence="8">
    <location>
        <begin position="306"/>
        <end position="329"/>
    </location>
</feature>
<dbReference type="GO" id="GO:0005886">
    <property type="term" value="C:plasma membrane"/>
    <property type="evidence" value="ECO:0007669"/>
    <property type="project" value="UniProtKB-SubCell"/>
</dbReference>
<comment type="caution">
    <text evidence="9">The sequence shown here is derived from an EMBL/GenBank/DDBJ whole genome shotgun (WGS) entry which is preliminary data.</text>
</comment>
<dbReference type="PANTHER" id="PTHR30330:SF3">
    <property type="entry name" value="TRANSCRIPTIONAL REGULATOR, LRP FAMILY"/>
    <property type="match status" value="1"/>
</dbReference>
<feature type="transmembrane region" description="Helical" evidence="8">
    <location>
        <begin position="96"/>
        <end position="115"/>
    </location>
</feature>
<dbReference type="RefSeq" id="WP_231062452.1">
    <property type="nucleotide sequence ID" value="NZ_JAJNOR010000004.1"/>
</dbReference>
<evidence type="ECO:0000256" key="1">
    <source>
        <dbReference type="ARBA" id="ARBA00004651"/>
    </source>
</evidence>
<keyword evidence="7 8" id="KW-0472">Membrane</keyword>
<dbReference type="Pfam" id="PF01235">
    <property type="entry name" value="Na_Ala_symp"/>
    <property type="match status" value="1"/>
</dbReference>
<feature type="transmembrane region" description="Helical" evidence="8">
    <location>
        <begin position="389"/>
        <end position="407"/>
    </location>
</feature>
<evidence type="ECO:0000256" key="2">
    <source>
        <dbReference type="ARBA" id="ARBA00009261"/>
    </source>
</evidence>
<keyword evidence="10" id="KW-1185">Reference proteome</keyword>
<dbReference type="InterPro" id="IPR001463">
    <property type="entry name" value="Na/Ala_symport"/>
</dbReference>
<dbReference type="EMBL" id="JAJNOR010000004">
    <property type="protein sequence ID" value="MCD2492564.1"/>
    <property type="molecule type" value="Genomic_DNA"/>
</dbReference>
<feature type="transmembrane region" description="Helical" evidence="8">
    <location>
        <begin position="178"/>
        <end position="199"/>
    </location>
</feature>
<comment type="subcellular location">
    <subcellularLocation>
        <location evidence="1 8">Cell membrane</location>
        <topology evidence="1 8">Multi-pass membrane protein</topology>
    </subcellularLocation>
</comment>
<evidence type="ECO:0000256" key="5">
    <source>
        <dbReference type="ARBA" id="ARBA00022692"/>
    </source>
</evidence>
<evidence type="ECO:0000313" key="10">
    <source>
        <dbReference type="Proteomes" id="UP001299265"/>
    </source>
</evidence>
<feature type="transmembrane region" description="Helical" evidence="8">
    <location>
        <begin position="12"/>
        <end position="33"/>
    </location>
</feature>
<comment type="similarity">
    <text evidence="2 8">Belongs to the alanine or glycine:cation symporter (AGCS) (TC 2.A.25) family.</text>
</comment>
<evidence type="ECO:0000256" key="3">
    <source>
        <dbReference type="ARBA" id="ARBA00022448"/>
    </source>
</evidence>
<dbReference type="GO" id="GO:0005283">
    <property type="term" value="F:amino acid:sodium symporter activity"/>
    <property type="evidence" value="ECO:0007669"/>
    <property type="project" value="InterPro"/>
</dbReference>
<evidence type="ECO:0000256" key="8">
    <source>
        <dbReference type="RuleBase" id="RU363064"/>
    </source>
</evidence>
<name>A0AAP2WA39_9FIRM</name>
<feature type="transmembrane region" description="Helical" evidence="8">
    <location>
        <begin position="66"/>
        <end position="90"/>
    </location>
</feature>
<keyword evidence="6 8" id="KW-1133">Transmembrane helix</keyword>
<reference evidence="9 10" key="1">
    <citation type="submission" date="2021-11" db="EMBL/GenBank/DDBJ databases">
        <title>Lacrimispora sp. nov. NSJ-141 isolated from human feces.</title>
        <authorList>
            <person name="Abdugheni R."/>
        </authorList>
    </citation>
    <scope>NUCLEOTIDE SEQUENCE [LARGE SCALE GENOMIC DNA]</scope>
    <source>
        <strain evidence="9 10">NSJ-141</strain>
    </source>
</reference>
<feature type="transmembrane region" description="Helical" evidence="8">
    <location>
        <begin position="145"/>
        <end position="166"/>
    </location>
</feature>
<feature type="transmembrane region" description="Helical" evidence="8">
    <location>
        <begin position="349"/>
        <end position="368"/>
    </location>
</feature>
<proteinExistence type="inferred from homology"/>
<feature type="transmembrane region" description="Helical" evidence="8">
    <location>
        <begin position="413"/>
        <end position="435"/>
    </location>
</feature>
<evidence type="ECO:0000256" key="6">
    <source>
        <dbReference type="ARBA" id="ARBA00022989"/>
    </source>
</evidence>
<keyword evidence="8" id="KW-0769">Symport</keyword>
<protein>
    <submittedName>
        <fullName evidence="9">Sodium:alanine symporter family protein</fullName>
    </submittedName>
</protein>